<evidence type="ECO:0000313" key="2">
    <source>
        <dbReference type="Proteomes" id="UP000191418"/>
    </source>
</evidence>
<name>A0A1V4T1F0_9GAMM</name>
<dbReference type="EMBL" id="MTSM01000027">
    <property type="protein sequence ID" value="OPX54346.1"/>
    <property type="molecule type" value="Genomic_DNA"/>
</dbReference>
<comment type="caution">
    <text evidence="1">The sequence shown here is derived from an EMBL/GenBank/DDBJ whole genome shotgun (WGS) entry which is preliminary data.</text>
</comment>
<dbReference type="InterPro" id="IPR006597">
    <property type="entry name" value="Sel1-like"/>
</dbReference>
<dbReference type="InterPro" id="IPR011990">
    <property type="entry name" value="TPR-like_helical_dom_sf"/>
</dbReference>
<reference evidence="1 2" key="1">
    <citation type="submission" date="2017-01" db="EMBL/GenBank/DDBJ databases">
        <title>Genome Sequencing of a Marine Spirillum, Oceanospirillum multiglobuliferum ATCC 33336, from Japan.</title>
        <authorList>
            <person name="Carney J.G."/>
            <person name="Trachtenberg A.M."/>
            <person name="Rheaume B.A."/>
            <person name="Linnane J.D."/>
            <person name="Pitts N.L."/>
            <person name="Mykles D.L."/>
            <person name="Maclea K.S."/>
        </authorList>
    </citation>
    <scope>NUCLEOTIDE SEQUENCE [LARGE SCALE GENOMIC DNA]</scope>
    <source>
        <strain evidence="1 2">ATCC 33336</strain>
    </source>
</reference>
<evidence type="ECO:0000313" key="1">
    <source>
        <dbReference type="EMBL" id="OPX54346.1"/>
    </source>
</evidence>
<keyword evidence="2" id="KW-1185">Reference proteome</keyword>
<dbReference type="Pfam" id="PF08238">
    <property type="entry name" value="Sel1"/>
    <property type="match status" value="2"/>
</dbReference>
<organism evidence="1 2">
    <name type="scientific">Oceanospirillum multiglobuliferum</name>
    <dbReference type="NCBI Taxonomy" id="64969"/>
    <lineage>
        <taxon>Bacteria</taxon>
        <taxon>Pseudomonadati</taxon>
        <taxon>Pseudomonadota</taxon>
        <taxon>Gammaproteobacteria</taxon>
        <taxon>Oceanospirillales</taxon>
        <taxon>Oceanospirillaceae</taxon>
        <taxon>Oceanospirillum</taxon>
    </lineage>
</organism>
<dbReference type="SMART" id="SM00671">
    <property type="entry name" value="SEL1"/>
    <property type="match status" value="2"/>
</dbReference>
<evidence type="ECO:0008006" key="3">
    <source>
        <dbReference type="Google" id="ProtNLM"/>
    </source>
</evidence>
<proteinExistence type="predicted"/>
<protein>
    <recommendedName>
        <fullName evidence="3">Sel1 repeat family protein</fullName>
    </recommendedName>
</protein>
<dbReference type="PANTHER" id="PTHR11102:SF160">
    <property type="entry name" value="ERAD-ASSOCIATED E3 UBIQUITIN-PROTEIN LIGASE COMPONENT HRD3"/>
    <property type="match status" value="1"/>
</dbReference>
<gene>
    <name evidence="1" type="ORF">BTE48_14465</name>
</gene>
<dbReference type="Gene3D" id="1.25.40.10">
    <property type="entry name" value="Tetratricopeptide repeat domain"/>
    <property type="match status" value="1"/>
</dbReference>
<dbReference type="AlphaFoldDB" id="A0A1V4T1F0"/>
<sequence length="67" mass="7721">MKQDPEKAFRWFKKAAEQGNTKAQYNLGLMYRSGLGVEQDMVKAVMWFKKAAEQELVQAKNILNILS</sequence>
<dbReference type="OrthoDB" id="6687494at2"/>
<accession>A0A1V4T1F0</accession>
<dbReference type="Proteomes" id="UP000191418">
    <property type="component" value="Unassembled WGS sequence"/>
</dbReference>
<dbReference type="PANTHER" id="PTHR11102">
    <property type="entry name" value="SEL-1-LIKE PROTEIN"/>
    <property type="match status" value="1"/>
</dbReference>
<dbReference type="InterPro" id="IPR050767">
    <property type="entry name" value="Sel1_AlgK"/>
</dbReference>
<dbReference type="SUPFAM" id="SSF81901">
    <property type="entry name" value="HCP-like"/>
    <property type="match status" value="1"/>
</dbReference>